<evidence type="ECO:0000313" key="3">
    <source>
        <dbReference type="EMBL" id="TDG00532.1"/>
    </source>
</evidence>
<dbReference type="AlphaFoldDB" id="A0A4R5KWW1"/>
<feature type="domain" description="DUF7309" evidence="2">
    <location>
        <begin position="8"/>
        <end position="176"/>
    </location>
</feature>
<dbReference type="Pfam" id="PF23988">
    <property type="entry name" value="DUF7309"/>
    <property type="match status" value="1"/>
</dbReference>
<name>A0A4R5KWW1_9BACL</name>
<feature type="domain" description="DUF6930" evidence="1">
    <location>
        <begin position="212"/>
        <end position="332"/>
    </location>
</feature>
<accession>A0A4R5KWW1</accession>
<keyword evidence="4" id="KW-1185">Reference proteome</keyword>
<evidence type="ECO:0000313" key="4">
    <source>
        <dbReference type="Proteomes" id="UP000295636"/>
    </source>
</evidence>
<reference evidence="3 4" key="1">
    <citation type="submission" date="2019-03" db="EMBL/GenBank/DDBJ databases">
        <title>This is whole genome sequence of Paenibacillus sp MS74 strain.</title>
        <authorList>
            <person name="Trinh H.N."/>
        </authorList>
    </citation>
    <scope>NUCLEOTIDE SEQUENCE [LARGE SCALE GENOMIC DNA]</scope>
    <source>
        <strain evidence="3 4">MS74</strain>
    </source>
</reference>
<dbReference type="OrthoDB" id="9801392at2"/>
<gene>
    <name evidence="3" type="ORF">E1757_02550</name>
</gene>
<proteinExistence type="predicted"/>
<dbReference type="InterPro" id="IPR055733">
    <property type="entry name" value="DUF7309"/>
</dbReference>
<sequence>MEPSVTQWKHLYEAAAGFKRAGCWDWMTSGHLFGVANPANGEIGYCSIMGNGGEMFGMAVYLGTEGLETFVGMLTDSLGEDPLYAQYCLMLSFDDRKELYPQELKQIKELGLSFRGAKSWPTFRFYEPGFLPMPLASGEQVDFLTLALQQALEVARSYRDDPDALLEGEGESILTRTALPSAGGLDWASEWLEPKPVEESSIPTAEPVDELRLAKIKRKLQGRAGVWEIDCFYLPMPIKEKGERPYYPMACLIVDQGTGQILSFEFIEKSEIANKTAALFLNVVEQIGVLPDEIWAVNERVFMYMSQMLHAFDLQAFMTLELPALQEAKEGMIQYFENGNG</sequence>
<dbReference type="Pfam" id="PF22007">
    <property type="entry name" value="DUF6930"/>
    <property type="match status" value="1"/>
</dbReference>
<evidence type="ECO:0000259" key="2">
    <source>
        <dbReference type="Pfam" id="PF23988"/>
    </source>
</evidence>
<evidence type="ECO:0000259" key="1">
    <source>
        <dbReference type="Pfam" id="PF22007"/>
    </source>
</evidence>
<comment type="caution">
    <text evidence="3">The sequence shown here is derived from an EMBL/GenBank/DDBJ whole genome shotgun (WGS) entry which is preliminary data.</text>
</comment>
<dbReference type="EMBL" id="SMRT01000001">
    <property type="protein sequence ID" value="TDG00532.1"/>
    <property type="molecule type" value="Genomic_DNA"/>
</dbReference>
<organism evidence="3 4">
    <name type="scientific">Paenibacillus piri</name>
    <dbReference type="NCBI Taxonomy" id="2547395"/>
    <lineage>
        <taxon>Bacteria</taxon>
        <taxon>Bacillati</taxon>
        <taxon>Bacillota</taxon>
        <taxon>Bacilli</taxon>
        <taxon>Bacillales</taxon>
        <taxon>Paenibacillaceae</taxon>
        <taxon>Paenibacillus</taxon>
    </lineage>
</organism>
<dbReference type="InterPro" id="IPR054216">
    <property type="entry name" value="DUF6930"/>
</dbReference>
<protein>
    <submittedName>
        <fullName evidence="3">Uncharacterized protein</fullName>
    </submittedName>
</protein>
<dbReference type="Proteomes" id="UP000295636">
    <property type="component" value="Unassembled WGS sequence"/>
</dbReference>
<dbReference type="RefSeq" id="WP_133225241.1">
    <property type="nucleotide sequence ID" value="NZ_SMRT01000001.1"/>
</dbReference>